<dbReference type="OrthoDB" id="6154202at2759"/>
<feature type="transmembrane region" description="Helical" evidence="2">
    <location>
        <begin position="53"/>
        <end position="78"/>
    </location>
</feature>
<dbReference type="EMBL" id="NEDP02004422">
    <property type="protein sequence ID" value="OWF45652.1"/>
    <property type="molecule type" value="Genomic_DNA"/>
</dbReference>
<dbReference type="AlphaFoldDB" id="A0A210QA92"/>
<keyword evidence="2" id="KW-1133">Transmembrane helix</keyword>
<feature type="region of interest" description="Disordered" evidence="1">
    <location>
        <begin position="296"/>
        <end position="434"/>
    </location>
</feature>
<organism evidence="3 4">
    <name type="scientific">Mizuhopecten yessoensis</name>
    <name type="common">Japanese scallop</name>
    <name type="synonym">Patinopecten yessoensis</name>
    <dbReference type="NCBI Taxonomy" id="6573"/>
    <lineage>
        <taxon>Eukaryota</taxon>
        <taxon>Metazoa</taxon>
        <taxon>Spiralia</taxon>
        <taxon>Lophotrochozoa</taxon>
        <taxon>Mollusca</taxon>
        <taxon>Bivalvia</taxon>
        <taxon>Autobranchia</taxon>
        <taxon>Pteriomorphia</taxon>
        <taxon>Pectinida</taxon>
        <taxon>Pectinoidea</taxon>
        <taxon>Pectinidae</taxon>
        <taxon>Mizuhopecten</taxon>
    </lineage>
</organism>
<evidence type="ECO:0000313" key="3">
    <source>
        <dbReference type="EMBL" id="OWF45652.1"/>
    </source>
</evidence>
<proteinExistence type="predicted"/>
<keyword evidence="2" id="KW-0812">Transmembrane</keyword>
<keyword evidence="2" id="KW-0472">Membrane</keyword>
<name>A0A210QA92_MIZYE</name>
<sequence length="434" mass="48697">MEAADKKRYWNDQIKAMLGPCMITFAIPLTIPGLTITLVAFSEDTTFETYGVIHIVGILFLATAVILLILGCMLRMLWKPTIGPDIEMHLTPLQSVTSLRNHRKESQQMKINNIYSGARVGPEERVTRNTSRHQESHPKKGQTALSGQVAGHSSKQFEGTCNGTHQKENTQSRSGDTDHRRNSRDTIRKDRRLSRSSIVQDDSSIEETESESESVIIKKKRNRKSSADSLGRGESRHTNDSNVDERFPLDRSRSHKRSKQPSDEPCLDEIQQWRQKKKSKQKSKVVDTGIVNAASDCEDTTMSRPLPKLQLNERPLSSSNLENGSSTGEETNSGQSTRSPHQSLLQHDDSLEKKKRRKKKRASKPVRRHGSTDHSNDAKPTRVLPPVLRGRHQSQSDGEHHLNDVQRSGSTDSINSIGSADSVLAQYTSRSQDE</sequence>
<feature type="compositionally biased region" description="Acidic residues" evidence="1">
    <location>
        <begin position="203"/>
        <end position="212"/>
    </location>
</feature>
<feature type="compositionally biased region" description="Basic and acidic residues" evidence="1">
    <location>
        <begin position="121"/>
        <end position="138"/>
    </location>
</feature>
<evidence type="ECO:0000256" key="2">
    <source>
        <dbReference type="SAM" id="Phobius"/>
    </source>
</evidence>
<feature type="compositionally biased region" description="Polar residues" evidence="1">
    <location>
        <begin position="315"/>
        <end position="345"/>
    </location>
</feature>
<feature type="compositionally biased region" description="Polar residues" evidence="1">
    <location>
        <begin position="405"/>
        <end position="434"/>
    </location>
</feature>
<protein>
    <submittedName>
        <fullName evidence="3">Uncharacterized protein</fullName>
    </submittedName>
</protein>
<feature type="region of interest" description="Disordered" evidence="1">
    <location>
        <begin position="99"/>
        <end position="267"/>
    </location>
</feature>
<feature type="compositionally biased region" description="Basic residues" evidence="1">
    <location>
        <begin position="353"/>
        <end position="369"/>
    </location>
</feature>
<feature type="compositionally biased region" description="Basic and acidic residues" evidence="1">
    <location>
        <begin position="165"/>
        <end position="188"/>
    </location>
</feature>
<gene>
    <name evidence="3" type="ORF">KP79_PYT05954</name>
</gene>
<evidence type="ECO:0000256" key="1">
    <source>
        <dbReference type="SAM" id="MobiDB-lite"/>
    </source>
</evidence>
<feature type="compositionally biased region" description="Polar residues" evidence="1">
    <location>
        <begin position="143"/>
        <end position="164"/>
    </location>
</feature>
<comment type="caution">
    <text evidence="3">The sequence shown here is derived from an EMBL/GenBank/DDBJ whole genome shotgun (WGS) entry which is preliminary data.</text>
</comment>
<feature type="compositionally biased region" description="Basic and acidic residues" evidence="1">
    <location>
        <begin position="370"/>
        <end position="380"/>
    </location>
</feature>
<feature type="transmembrane region" description="Helical" evidence="2">
    <location>
        <begin position="21"/>
        <end position="41"/>
    </location>
</feature>
<keyword evidence="4" id="KW-1185">Reference proteome</keyword>
<evidence type="ECO:0000313" key="4">
    <source>
        <dbReference type="Proteomes" id="UP000242188"/>
    </source>
</evidence>
<reference evidence="3 4" key="1">
    <citation type="journal article" date="2017" name="Nat. Ecol. Evol.">
        <title>Scallop genome provides insights into evolution of bilaterian karyotype and development.</title>
        <authorList>
            <person name="Wang S."/>
            <person name="Zhang J."/>
            <person name="Jiao W."/>
            <person name="Li J."/>
            <person name="Xun X."/>
            <person name="Sun Y."/>
            <person name="Guo X."/>
            <person name="Huan P."/>
            <person name="Dong B."/>
            <person name="Zhang L."/>
            <person name="Hu X."/>
            <person name="Sun X."/>
            <person name="Wang J."/>
            <person name="Zhao C."/>
            <person name="Wang Y."/>
            <person name="Wang D."/>
            <person name="Huang X."/>
            <person name="Wang R."/>
            <person name="Lv J."/>
            <person name="Li Y."/>
            <person name="Zhang Z."/>
            <person name="Liu B."/>
            <person name="Lu W."/>
            <person name="Hui Y."/>
            <person name="Liang J."/>
            <person name="Zhou Z."/>
            <person name="Hou R."/>
            <person name="Li X."/>
            <person name="Liu Y."/>
            <person name="Li H."/>
            <person name="Ning X."/>
            <person name="Lin Y."/>
            <person name="Zhao L."/>
            <person name="Xing Q."/>
            <person name="Dou J."/>
            <person name="Li Y."/>
            <person name="Mao J."/>
            <person name="Guo H."/>
            <person name="Dou H."/>
            <person name="Li T."/>
            <person name="Mu C."/>
            <person name="Jiang W."/>
            <person name="Fu Q."/>
            <person name="Fu X."/>
            <person name="Miao Y."/>
            <person name="Liu J."/>
            <person name="Yu Q."/>
            <person name="Li R."/>
            <person name="Liao H."/>
            <person name="Li X."/>
            <person name="Kong Y."/>
            <person name="Jiang Z."/>
            <person name="Chourrout D."/>
            <person name="Li R."/>
            <person name="Bao Z."/>
        </authorList>
    </citation>
    <scope>NUCLEOTIDE SEQUENCE [LARGE SCALE GENOMIC DNA]</scope>
    <source>
        <strain evidence="3 4">PY_sf001</strain>
    </source>
</reference>
<dbReference type="Proteomes" id="UP000242188">
    <property type="component" value="Unassembled WGS sequence"/>
</dbReference>
<feature type="compositionally biased region" description="Basic and acidic residues" evidence="1">
    <location>
        <begin position="231"/>
        <end position="252"/>
    </location>
</feature>
<accession>A0A210QA92</accession>